<proteinExistence type="predicted"/>
<dbReference type="WBParaSite" id="HPBE_0002703001-mRNA-1">
    <property type="protein sequence ID" value="HPBE_0002703001-mRNA-1"/>
    <property type="gene ID" value="HPBE_0002703001"/>
</dbReference>
<accession>A0A3P8E8W3</accession>
<accession>A0A183GWG0</accession>
<dbReference type="OrthoDB" id="5825090at2759"/>
<keyword evidence="2" id="KW-1185">Reference proteome</keyword>
<name>A0A183GWG0_HELPZ</name>
<reference evidence="1 2" key="1">
    <citation type="submission" date="2018-11" db="EMBL/GenBank/DDBJ databases">
        <authorList>
            <consortium name="Pathogen Informatics"/>
        </authorList>
    </citation>
    <scope>NUCLEOTIDE SEQUENCE [LARGE SCALE GENOMIC DNA]</scope>
</reference>
<evidence type="ECO:0000313" key="3">
    <source>
        <dbReference type="WBParaSite" id="HPBE_0002703001-mRNA-1"/>
    </source>
</evidence>
<evidence type="ECO:0000313" key="2">
    <source>
        <dbReference type="Proteomes" id="UP000050761"/>
    </source>
</evidence>
<dbReference type="Proteomes" id="UP000050761">
    <property type="component" value="Unassembled WGS sequence"/>
</dbReference>
<reference evidence="3" key="2">
    <citation type="submission" date="2019-09" db="UniProtKB">
        <authorList>
            <consortium name="WormBaseParasite"/>
        </authorList>
    </citation>
    <scope>IDENTIFICATION</scope>
</reference>
<evidence type="ECO:0000313" key="1">
    <source>
        <dbReference type="EMBL" id="VDP60507.1"/>
    </source>
</evidence>
<sequence length="148" mass="16867">YFVSKELVQKGRFGTFQSGLCWPTRRFYTYEFPAITSYRLLNPMSDSNIQVEPQSLKTLLNAGRPAHQIIFDPDRVHYVVVNYDPQARIVVLYDSLVEKDANVTNLVRNTLLIDAIGLFGHYTWHRVACTLNKALGLRYTLAGASAVR</sequence>
<protein>
    <submittedName>
        <fullName evidence="3">Peptidase_C39_2 domain-containing protein</fullName>
    </submittedName>
</protein>
<organism evidence="2 3">
    <name type="scientific">Heligmosomoides polygyrus</name>
    <name type="common">Parasitic roundworm</name>
    <dbReference type="NCBI Taxonomy" id="6339"/>
    <lineage>
        <taxon>Eukaryota</taxon>
        <taxon>Metazoa</taxon>
        <taxon>Ecdysozoa</taxon>
        <taxon>Nematoda</taxon>
        <taxon>Chromadorea</taxon>
        <taxon>Rhabditida</taxon>
        <taxon>Rhabditina</taxon>
        <taxon>Rhabditomorpha</taxon>
        <taxon>Strongyloidea</taxon>
        <taxon>Heligmosomidae</taxon>
        <taxon>Heligmosomoides</taxon>
    </lineage>
</organism>
<gene>
    <name evidence="1" type="ORF">HPBE_LOCUS27029</name>
</gene>
<dbReference type="AlphaFoldDB" id="A0A183GWG0"/>
<dbReference type="EMBL" id="UZAH01041672">
    <property type="protein sequence ID" value="VDP60507.1"/>
    <property type="molecule type" value="Genomic_DNA"/>
</dbReference>